<dbReference type="InterPro" id="IPR009937">
    <property type="entry name" value="Phage_holin_3_6"/>
</dbReference>
<organism evidence="2 3">
    <name type="scientific">Primorskyibacter flagellatus</name>
    <dbReference type="NCBI Taxonomy" id="1387277"/>
    <lineage>
        <taxon>Bacteria</taxon>
        <taxon>Pseudomonadati</taxon>
        <taxon>Pseudomonadota</taxon>
        <taxon>Alphaproteobacteria</taxon>
        <taxon>Rhodobacterales</taxon>
        <taxon>Roseobacteraceae</taxon>
        <taxon>Primorskyibacter</taxon>
    </lineage>
</organism>
<gene>
    <name evidence="2" type="ORF">GCM10011360_05960</name>
</gene>
<evidence type="ECO:0000313" key="2">
    <source>
        <dbReference type="EMBL" id="GGE20041.1"/>
    </source>
</evidence>
<protein>
    <submittedName>
        <fullName evidence="2">Uncharacterized protein</fullName>
    </submittedName>
</protein>
<comment type="caution">
    <text evidence="2">The sequence shown here is derived from an EMBL/GenBank/DDBJ whole genome shotgun (WGS) entry which is preliminary data.</text>
</comment>
<dbReference type="Pfam" id="PF07332">
    <property type="entry name" value="Phage_holin_3_6"/>
    <property type="match status" value="1"/>
</dbReference>
<dbReference type="EMBL" id="BMFJ01000001">
    <property type="protein sequence ID" value="GGE20041.1"/>
    <property type="molecule type" value="Genomic_DNA"/>
</dbReference>
<evidence type="ECO:0000256" key="1">
    <source>
        <dbReference type="SAM" id="Phobius"/>
    </source>
</evidence>
<reference evidence="3" key="1">
    <citation type="journal article" date="2019" name="Int. J. Syst. Evol. Microbiol.">
        <title>The Global Catalogue of Microorganisms (GCM) 10K type strain sequencing project: providing services to taxonomists for standard genome sequencing and annotation.</title>
        <authorList>
            <consortium name="The Broad Institute Genomics Platform"/>
            <consortium name="The Broad Institute Genome Sequencing Center for Infectious Disease"/>
            <person name="Wu L."/>
            <person name="Ma J."/>
        </authorList>
    </citation>
    <scope>NUCLEOTIDE SEQUENCE [LARGE SCALE GENOMIC DNA]</scope>
    <source>
        <strain evidence="3">CGMCC 1.12664</strain>
    </source>
</reference>
<keyword evidence="3" id="KW-1185">Reference proteome</keyword>
<dbReference type="RefSeq" id="WP_188476136.1">
    <property type="nucleotide sequence ID" value="NZ_BMFJ01000001.1"/>
</dbReference>
<keyword evidence="1" id="KW-1133">Transmembrane helix</keyword>
<proteinExistence type="predicted"/>
<feature type="transmembrane region" description="Helical" evidence="1">
    <location>
        <begin position="12"/>
        <end position="37"/>
    </location>
</feature>
<keyword evidence="1" id="KW-0472">Membrane</keyword>
<keyword evidence="1" id="KW-0812">Transmembrane</keyword>
<evidence type="ECO:0000313" key="3">
    <source>
        <dbReference type="Proteomes" id="UP000612855"/>
    </source>
</evidence>
<dbReference type="Proteomes" id="UP000612855">
    <property type="component" value="Unassembled WGS sequence"/>
</dbReference>
<sequence length="104" mass="10369">MLHSLKLSLRRAGFGLGGALLMVVGVGFLTAAAWLILSEARGAQFAALVIGFGYVGAGAVVMAVGTRRVPHAPAPGITASGLSAAFAQGFGAGVATRSSMRGNR</sequence>
<dbReference type="AlphaFoldDB" id="A0A917ECT5"/>
<accession>A0A917ECT5</accession>
<feature type="transmembrane region" description="Helical" evidence="1">
    <location>
        <begin position="43"/>
        <end position="64"/>
    </location>
</feature>
<name>A0A917ECT5_9RHOB</name>